<accession>A0A927I1I8</accession>
<evidence type="ECO:0008006" key="5">
    <source>
        <dbReference type="Google" id="ProtNLM"/>
    </source>
</evidence>
<dbReference type="AlphaFoldDB" id="A0A927I1I8"/>
<dbReference type="EMBL" id="JACXWY010000018">
    <property type="protein sequence ID" value="MBD3848444.1"/>
    <property type="molecule type" value="Genomic_DNA"/>
</dbReference>
<protein>
    <recommendedName>
        <fullName evidence="5">Protamine-2 (Modular protein)</fullName>
    </recommendedName>
</protein>
<dbReference type="Proteomes" id="UP000619295">
    <property type="component" value="Unassembled WGS sequence"/>
</dbReference>
<feature type="chain" id="PRO_5036698848" description="Protamine-2 (Modular protein)" evidence="2">
    <location>
        <begin position="26"/>
        <end position="101"/>
    </location>
</feature>
<feature type="region of interest" description="Disordered" evidence="1">
    <location>
        <begin position="64"/>
        <end position="90"/>
    </location>
</feature>
<feature type="signal peptide" evidence="2">
    <location>
        <begin position="1"/>
        <end position="25"/>
    </location>
</feature>
<dbReference type="RefSeq" id="WP_191125511.1">
    <property type="nucleotide sequence ID" value="NZ_JACXWY010000018.1"/>
</dbReference>
<keyword evidence="4" id="KW-1185">Reference proteome</keyword>
<name>A0A927I1I8_9HYPH</name>
<evidence type="ECO:0000256" key="2">
    <source>
        <dbReference type="SAM" id="SignalP"/>
    </source>
</evidence>
<keyword evidence="2" id="KW-0732">Signal</keyword>
<evidence type="ECO:0000313" key="3">
    <source>
        <dbReference type="EMBL" id="MBD3848444.1"/>
    </source>
</evidence>
<evidence type="ECO:0000256" key="1">
    <source>
        <dbReference type="SAM" id="MobiDB-lite"/>
    </source>
</evidence>
<sequence length="101" mass="11145">MNRRSFLTSLFGGLAVAGIGGAALAKNLVEAAPAPVGPAAGAIDPALKAGLDETDAAFTQYYHGRPRHHRRPPPPMHHRRHPPMHRRPRRVIRNGRVYYVR</sequence>
<reference evidence="3" key="1">
    <citation type="submission" date="2020-09" db="EMBL/GenBank/DDBJ databases">
        <title>Bosea spartocytisi sp. nov. a root nodule endophyte of Spartocytisus supranubius in the high mountain ecosystem fo the Teide National Park (Canary Islands, Spain).</title>
        <authorList>
            <person name="Pulido-Suarez L."/>
            <person name="Peix A."/>
            <person name="Igual J.M."/>
            <person name="Socas-Perez N."/>
            <person name="Velazquez E."/>
            <person name="Flores-Felix J.D."/>
            <person name="Leon-Barrios M."/>
        </authorList>
    </citation>
    <scope>NUCLEOTIDE SEQUENCE</scope>
    <source>
        <strain evidence="3">SSUT16</strain>
    </source>
</reference>
<evidence type="ECO:0000313" key="4">
    <source>
        <dbReference type="Proteomes" id="UP000619295"/>
    </source>
</evidence>
<organism evidence="3 4">
    <name type="scientific">Bosea spartocytisi</name>
    <dbReference type="NCBI Taxonomy" id="2773451"/>
    <lineage>
        <taxon>Bacteria</taxon>
        <taxon>Pseudomonadati</taxon>
        <taxon>Pseudomonadota</taxon>
        <taxon>Alphaproteobacteria</taxon>
        <taxon>Hyphomicrobiales</taxon>
        <taxon>Boseaceae</taxon>
        <taxon>Bosea</taxon>
    </lineage>
</organism>
<gene>
    <name evidence="3" type="ORF">IED13_22335</name>
</gene>
<comment type="caution">
    <text evidence="3">The sequence shown here is derived from an EMBL/GenBank/DDBJ whole genome shotgun (WGS) entry which is preliminary data.</text>
</comment>
<proteinExistence type="predicted"/>